<dbReference type="Pfam" id="PF06985">
    <property type="entry name" value="HET"/>
    <property type="match status" value="1"/>
</dbReference>
<dbReference type="PANTHER" id="PTHR24148:SF64">
    <property type="entry name" value="HETEROKARYON INCOMPATIBILITY DOMAIN-CONTAINING PROTEIN"/>
    <property type="match status" value="1"/>
</dbReference>
<sequence length="638" mass="71591">MESQSFSYTAIPQGRCLRLLKIHPGSEDDELVCDLFAADLDTTPSYTALSYVWGDPTKSADLICSGHACKITRSLAEGLRRIRKVDQVEIAWADAICINQNDNIEKGHQVDLMGVIYASARDVLVWLGADTTDSSHEAFRCLRTINEKLYTRTDQEWYIPTKEESPIHSVSVTSASGQTINMSAPTARRSVLGFVLGEFGKECVGRLFELSWFSRVWVLQEVGVATAAIAFWGDFSIDFSEIAAFIYNVYFEEDLKYFLEPEISTALAGAPLYALWNVWSTYEKKDSWMHRTPVLRAFAQQLAVHSDLDFTLVLEASRYFNATNTLDHVYAFLGHPKAKKPGSEKTWLQANYSLTVKEQHCLLASSLAQDSLNFLVQVEQTPESLEADFEHPSWIPRWNEKGSFHADAFWEAWDASLRKTERQPFRAQVDGNKLGVSALVIDSIDQFTATMEKAGFEPIDDAGGRLVEQCWDVAMQKPCPYTRKEAVTAFASTLLCEYKKGSQHSQSPSAVEQLAGFCMRANVAFYKDLERTNGLWTLDTTLRAGKMFGPTFKGYATNRRFFSTQSGGWGLGPAAMQHGDVCAVLFGADVPVVLRPMDARGEYKLVGECYMYKFMDGEAVLAWREGQQDYVKQDVVLV</sequence>
<comment type="caution">
    <text evidence="2">The sequence shown here is derived from an EMBL/GenBank/DDBJ whole genome shotgun (WGS) entry which is preliminary data.</text>
</comment>
<evidence type="ECO:0000313" key="3">
    <source>
        <dbReference type="Proteomes" id="UP000635477"/>
    </source>
</evidence>
<reference evidence="2" key="1">
    <citation type="journal article" date="2020" name="BMC Genomics">
        <title>Correction to: Identification and distribution of gene clusters required for synthesis of sphingolipid metabolism inhibitors in diverse species of the filamentous fungus Fusarium.</title>
        <authorList>
            <person name="Kim H.S."/>
            <person name="Lohmar J.M."/>
            <person name="Busman M."/>
            <person name="Brown D.W."/>
            <person name="Naumann T.A."/>
            <person name="Divon H.H."/>
            <person name="Lysoe E."/>
            <person name="Uhlig S."/>
            <person name="Proctor R.H."/>
        </authorList>
    </citation>
    <scope>NUCLEOTIDE SEQUENCE</scope>
    <source>
        <strain evidence="2">NRRL 22465</strain>
    </source>
</reference>
<protein>
    <recommendedName>
        <fullName evidence="1">Heterokaryon incompatibility domain-containing protein</fullName>
    </recommendedName>
</protein>
<dbReference type="PANTHER" id="PTHR24148">
    <property type="entry name" value="ANKYRIN REPEAT DOMAIN-CONTAINING PROTEIN 39 HOMOLOG-RELATED"/>
    <property type="match status" value="1"/>
</dbReference>
<gene>
    <name evidence="2" type="ORF">FZEAL_258</name>
</gene>
<feature type="domain" description="Heterokaryon incompatibility" evidence="1">
    <location>
        <begin position="46"/>
        <end position="221"/>
    </location>
</feature>
<dbReference type="InterPro" id="IPR010730">
    <property type="entry name" value="HET"/>
</dbReference>
<dbReference type="OrthoDB" id="2504919at2759"/>
<proteinExistence type="predicted"/>
<dbReference type="AlphaFoldDB" id="A0A8H4XQK8"/>
<dbReference type="InterPro" id="IPR052895">
    <property type="entry name" value="HetReg/Transcr_Mod"/>
</dbReference>
<keyword evidence="3" id="KW-1185">Reference proteome</keyword>
<organism evidence="2 3">
    <name type="scientific">Fusarium zealandicum</name>
    <dbReference type="NCBI Taxonomy" id="1053134"/>
    <lineage>
        <taxon>Eukaryota</taxon>
        <taxon>Fungi</taxon>
        <taxon>Dikarya</taxon>
        <taxon>Ascomycota</taxon>
        <taxon>Pezizomycotina</taxon>
        <taxon>Sordariomycetes</taxon>
        <taxon>Hypocreomycetidae</taxon>
        <taxon>Hypocreales</taxon>
        <taxon>Nectriaceae</taxon>
        <taxon>Fusarium</taxon>
        <taxon>Fusarium staphyleae species complex</taxon>
    </lineage>
</organism>
<reference evidence="2" key="2">
    <citation type="submission" date="2020-05" db="EMBL/GenBank/DDBJ databases">
        <authorList>
            <person name="Kim H.-S."/>
            <person name="Proctor R.H."/>
            <person name="Brown D.W."/>
        </authorList>
    </citation>
    <scope>NUCLEOTIDE SEQUENCE</scope>
    <source>
        <strain evidence="2">NRRL 22465</strain>
    </source>
</reference>
<dbReference type="Pfam" id="PF26639">
    <property type="entry name" value="Het-6_barrel"/>
    <property type="match status" value="1"/>
</dbReference>
<accession>A0A8H4XQK8</accession>
<evidence type="ECO:0000313" key="2">
    <source>
        <dbReference type="EMBL" id="KAF4984582.1"/>
    </source>
</evidence>
<dbReference type="Proteomes" id="UP000635477">
    <property type="component" value="Unassembled WGS sequence"/>
</dbReference>
<dbReference type="EMBL" id="JABEYC010000013">
    <property type="protein sequence ID" value="KAF4984582.1"/>
    <property type="molecule type" value="Genomic_DNA"/>
</dbReference>
<name>A0A8H4XQK8_9HYPO</name>
<evidence type="ECO:0000259" key="1">
    <source>
        <dbReference type="Pfam" id="PF06985"/>
    </source>
</evidence>